<sequence>MLVPYQNLAAQAVSFLRGHPRAGSILASLATAGLLGKLVLFFWRCQQVNWKRQARQEKARARTKKMAETVANVTDSRSIIKKSVEDLRQALKSGSLSALEVLHAFQKEALRVTQDTNSVVEPIMEAEALAKALDASPGFKGLLHGIPVSIKENVALKGYDFTAGMAGGIGKDCEEDSVIVKVIKLQGAVPFVRTNIPQTMLSYDCSNPLYGTTCNPQDLSRTPGGSSTGEGALIGGGGSIMGIGGDIGGSLRAPAEFCGIYTLKPTWDRISRKGLMSHTRGNLAVRPVQGPMARDFDSLLLLSKAIMSPPMYELDPTLPDHPFDTMEYEKTTALRIGFYTFDGIFQCQPANVRAVMTAKTALEAAGHEVVHFDFPTIIDGGFQPGRHYIRLVTADKLARLRKLMAYDKMEPRVKMYLRFGQLPVWFCKAAKFIVGLKDRVLPVVFDTAIGFGSMEEYFQCVEGLEEFRDKFLIAWQSLDLDAVICPVFPGPAPTRDIAGLMTPAGTYCWLYNSLNYPSGVVPVTKVTQEDVDKAFDPKVFKPQNVYEKLLLKSAKGSQGLSVGVQCVGLPHREEMCLRVMRDLTQALGKEIKSEL</sequence>
<protein>
    <recommendedName>
        <fullName evidence="3">fatty acid amide hydrolase</fullName>
        <ecNumber evidence="3">3.5.1.99</ecNumber>
    </recommendedName>
    <alternativeName>
        <fullName evidence="17">Anandamide amidohydrolase 1</fullName>
    </alternativeName>
</protein>
<evidence type="ECO:0000256" key="13">
    <source>
        <dbReference type="ARBA" id="ARBA00051346"/>
    </source>
</evidence>
<comment type="catalytic activity">
    <reaction evidence="16">
        <text>N-(5Z,8Z,11Z,14Z)-eicosatetraenoyl-glycine + H2O = (5Z,8Z,11Z,14Z)-eicosatetraenoate + glycine</text>
        <dbReference type="Rhea" id="RHEA:64108"/>
        <dbReference type="ChEBI" id="CHEBI:15377"/>
        <dbReference type="ChEBI" id="CHEBI:32395"/>
        <dbReference type="ChEBI" id="CHEBI:57305"/>
        <dbReference type="ChEBI" id="CHEBI:59002"/>
    </reaction>
    <physiologicalReaction direction="left-to-right" evidence="16">
        <dbReference type="Rhea" id="RHEA:64109"/>
    </physiologicalReaction>
</comment>
<evidence type="ECO:0000256" key="5">
    <source>
        <dbReference type="ARBA" id="ARBA00022801"/>
    </source>
</evidence>
<dbReference type="InterPro" id="IPR052096">
    <property type="entry name" value="Endocannabinoid_amidase"/>
</dbReference>
<comment type="catalytic activity">
    <reaction evidence="12">
        <text>N-(15Z-tetracosenoyl)-ethanolamine + H2O = (15Z)-tetracosenoate + ethanolamine</text>
        <dbReference type="Rhea" id="RHEA:63144"/>
        <dbReference type="ChEBI" id="CHEBI:15377"/>
        <dbReference type="ChEBI" id="CHEBI:32392"/>
        <dbReference type="ChEBI" id="CHEBI:57603"/>
        <dbReference type="ChEBI" id="CHEBI:146187"/>
    </reaction>
    <physiologicalReaction direction="left-to-right" evidence="12">
        <dbReference type="Rhea" id="RHEA:63145"/>
    </physiologicalReaction>
</comment>
<evidence type="ECO:0000256" key="2">
    <source>
        <dbReference type="ARBA" id="ARBA00009199"/>
    </source>
</evidence>
<comment type="catalytic activity">
    <reaction evidence="11">
        <text>N-(5Z,8Z,11Z,14Z-eicosatetraenoyl)-L-serine + H2O = (5Z,8Z,11Z,14Z)-eicosatetraenoate + L-serine</text>
        <dbReference type="Rhea" id="RHEA:64116"/>
        <dbReference type="ChEBI" id="CHEBI:15377"/>
        <dbReference type="ChEBI" id="CHEBI:32395"/>
        <dbReference type="ChEBI" id="CHEBI:33384"/>
        <dbReference type="ChEBI" id="CHEBI:149697"/>
    </reaction>
    <physiologicalReaction direction="left-to-right" evidence="11">
        <dbReference type="Rhea" id="RHEA:64117"/>
    </physiologicalReaction>
</comment>
<feature type="binding site" evidence="19">
    <location>
        <begin position="247"/>
        <end position="250"/>
    </location>
    <ligand>
        <name>substrate</name>
    </ligand>
</feature>
<evidence type="ECO:0000256" key="10">
    <source>
        <dbReference type="ARBA" id="ARBA00048606"/>
    </source>
</evidence>
<name>A0AAV4AAQ8_9GAST</name>
<organism evidence="21 22">
    <name type="scientific">Plakobranchus ocellatus</name>
    <dbReference type="NCBI Taxonomy" id="259542"/>
    <lineage>
        <taxon>Eukaryota</taxon>
        <taxon>Metazoa</taxon>
        <taxon>Spiralia</taxon>
        <taxon>Lophotrochozoa</taxon>
        <taxon>Mollusca</taxon>
        <taxon>Gastropoda</taxon>
        <taxon>Heterobranchia</taxon>
        <taxon>Euthyneura</taxon>
        <taxon>Panpulmonata</taxon>
        <taxon>Sacoglossa</taxon>
        <taxon>Placobranchoidea</taxon>
        <taxon>Plakobranchidae</taxon>
        <taxon>Plakobranchus</taxon>
    </lineage>
</organism>
<comment type="catalytic activity">
    <reaction evidence="14">
        <text>N-octadecanoyl ethanolamine + H2O = octadecanoate + ethanolamine</text>
        <dbReference type="Rhea" id="RHEA:63124"/>
        <dbReference type="ChEBI" id="CHEBI:15377"/>
        <dbReference type="ChEBI" id="CHEBI:25629"/>
        <dbReference type="ChEBI" id="CHEBI:57603"/>
        <dbReference type="ChEBI" id="CHEBI:85299"/>
    </reaction>
    <physiologicalReaction direction="left-to-right" evidence="14">
        <dbReference type="Rhea" id="RHEA:63125"/>
    </physiologicalReaction>
</comment>
<feature type="active site" description="Charge relay system" evidence="18">
    <location>
        <position position="226"/>
    </location>
</feature>
<keyword evidence="5 21" id="KW-0378">Hydrolase</keyword>
<evidence type="ECO:0000256" key="16">
    <source>
        <dbReference type="ARBA" id="ARBA00052709"/>
    </source>
</evidence>
<comment type="catalytic activity">
    <reaction evidence="1">
        <text>(9Z)-octadecenamide + H2O = (9Z)-octadecenoate + NH4(+)</text>
        <dbReference type="Rhea" id="RHEA:26506"/>
        <dbReference type="ChEBI" id="CHEBI:15377"/>
        <dbReference type="ChEBI" id="CHEBI:28938"/>
        <dbReference type="ChEBI" id="CHEBI:30823"/>
        <dbReference type="ChEBI" id="CHEBI:116314"/>
        <dbReference type="EC" id="3.5.1.99"/>
    </reaction>
    <physiologicalReaction direction="left-to-right" evidence="1">
        <dbReference type="Rhea" id="RHEA:26507"/>
    </physiologicalReaction>
</comment>
<dbReference type="Pfam" id="PF01425">
    <property type="entry name" value="Amidase"/>
    <property type="match status" value="1"/>
</dbReference>
<evidence type="ECO:0000256" key="6">
    <source>
        <dbReference type="ARBA" id="ARBA00022963"/>
    </source>
</evidence>
<feature type="active site" description="Acyl-ester intermediate" evidence="18">
    <location>
        <position position="250"/>
    </location>
</feature>
<comment type="caution">
    <text evidence="21">The sequence shown here is derived from an EMBL/GenBank/DDBJ whole genome shotgun (WGS) entry which is preliminary data.</text>
</comment>
<dbReference type="GO" id="GO:0017064">
    <property type="term" value="F:fatty acid amide hydrolase activity"/>
    <property type="evidence" value="ECO:0007669"/>
    <property type="project" value="UniProtKB-EC"/>
</dbReference>
<evidence type="ECO:0000256" key="9">
    <source>
        <dbReference type="ARBA" id="ARBA00048052"/>
    </source>
</evidence>
<dbReference type="PIRSF" id="PIRSF001221">
    <property type="entry name" value="Amidase_fungi"/>
    <property type="match status" value="1"/>
</dbReference>
<feature type="active site" description="Charge relay system" evidence="18">
    <location>
        <position position="151"/>
    </location>
</feature>
<evidence type="ECO:0000259" key="20">
    <source>
        <dbReference type="Pfam" id="PF01425"/>
    </source>
</evidence>
<evidence type="ECO:0000256" key="1">
    <source>
        <dbReference type="ARBA" id="ARBA00000208"/>
    </source>
</evidence>
<comment type="catalytic activity">
    <reaction evidence="9">
        <text>N-(9Z-octadecenoyl) ethanolamine + H2O = ethanolamine + (9Z)-octadecenoate</text>
        <dbReference type="Rhea" id="RHEA:45060"/>
        <dbReference type="ChEBI" id="CHEBI:15377"/>
        <dbReference type="ChEBI" id="CHEBI:30823"/>
        <dbReference type="ChEBI" id="CHEBI:57603"/>
        <dbReference type="ChEBI" id="CHEBI:71466"/>
    </reaction>
    <physiologicalReaction direction="left-to-right" evidence="9">
        <dbReference type="Rhea" id="RHEA:45061"/>
    </physiologicalReaction>
</comment>
<reference evidence="21 22" key="1">
    <citation type="journal article" date="2021" name="Elife">
        <title>Chloroplast acquisition without the gene transfer in kleptoplastic sea slugs, Plakobranchus ocellatus.</title>
        <authorList>
            <person name="Maeda T."/>
            <person name="Takahashi S."/>
            <person name="Yoshida T."/>
            <person name="Shimamura S."/>
            <person name="Takaki Y."/>
            <person name="Nagai Y."/>
            <person name="Toyoda A."/>
            <person name="Suzuki Y."/>
            <person name="Arimoto A."/>
            <person name="Ishii H."/>
            <person name="Satoh N."/>
            <person name="Nishiyama T."/>
            <person name="Hasebe M."/>
            <person name="Maruyama T."/>
            <person name="Minagawa J."/>
            <person name="Obokata J."/>
            <person name="Shigenobu S."/>
        </authorList>
    </citation>
    <scope>NUCLEOTIDE SEQUENCE [LARGE SCALE GENOMIC DNA]</scope>
</reference>
<evidence type="ECO:0000256" key="15">
    <source>
        <dbReference type="ARBA" id="ARBA00052458"/>
    </source>
</evidence>
<dbReference type="EC" id="3.5.1.99" evidence="3"/>
<evidence type="ECO:0000256" key="14">
    <source>
        <dbReference type="ARBA" id="ARBA00051454"/>
    </source>
</evidence>
<evidence type="ECO:0000256" key="7">
    <source>
        <dbReference type="ARBA" id="ARBA00023098"/>
    </source>
</evidence>
<evidence type="ECO:0000256" key="19">
    <source>
        <dbReference type="PIRSR" id="PIRSR001221-2"/>
    </source>
</evidence>
<proteinExistence type="inferred from homology"/>
<comment type="similarity">
    <text evidence="2">Belongs to the amidase family.</text>
</comment>
<dbReference type="PANTHER" id="PTHR45847">
    <property type="entry name" value="FATTY ACID AMIDE HYDROLASE"/>
    <property type="match status" value="1"/>
</dbReference>
<keyword evidence="7" id="KW-0443">Lipid metabolism</keyword>
<evidence type="ECO:0000256" key="18">
    <source>
        <dbReference type="PIRSR" id="PIRSR001221-1"/>
    </source>
</evidence>
<dbReference type="SUPFAM" id="SSF75304">
    <property type="entry name" value="Amidase signature (AS) enzymes"/>
    <property type="match status" value="1"/>
</dbReference>
<gene>
    <name evidence="21" type="ORF">PoB_003043200</name>
</gene>
<evidence type="ECO:0000256" key="3">
    <source>
        <dbReference type="ARBA" id="ARBA00012112"/>
    </source>
</evidence>
<evidence type="ECO:0000313" key="22">
    <source>
        <dbReference type="Proteomes" id="UP000735302"/>
    </source>
</evidence>
<dbReference type="FunFam" id="3.90.1300.10:FF:000001">
    <property type="entry name" value="Fatty-acid amide hydrolase 1"/>
    <property type="match status" value="1"/>
</dbReference>
<evidence type="ECO:0000256" key="4">
    <source>
        <dbReference type="ARBA" id="ARBA00022553"/>
    </source>
</evidence>
<dbReference type="PANTHER" id="PTHR45847:SF6">
    <property type="entry name" value="FATTY ACID AMIDE HYDROLASE"/>
    <property type="match status" value="1"/>
</dbReference>
<feature type="binding site" evidence="19">
    <location>
        <position position="226"/>
    </location>
    <ligand>
        <name>substrate</name>
    </ligand>
</feature>
<evidence type="ECO:0000256" key="8">
    <source>
        <dbReference type="ARBA" id="ARBA00047450"/>
    </source>
</evidence>
<dbReference type="AlphaFoldDB" id="A0AAV4AAQ8"/>
<comment type="catalytic activity">
    <reaction evidence="10">
        <text>N-(5Z,8Z,11Z,14Z-eicosatetraenoyl)-ethanolamine + H2O = ethanolamine + (5Z,8Z,11Z,14Z)-eicosatetraenoate</text>
        <dbReference type="Rhea" id="RHEA:26136"/>
        <dbReference type="ChEBI" id="CHEBI:2700"/>
        <dbReference type="ChEBI" id="CHEBI:15377"/>
        <dbReference type="ChEBI" id="CHEBI:32395"/>
        <dbReference type="ChEBI" id="CHEBI:57603"/>
        <dbReference type="EC" id="3.5.1.99"/>
    </reaction>
    <physiologicalReaction direction="left-to-right" evidence="10">
        <dbReference type="Rhea" id="RHEA:26137"/>
    </physiologicalReaction>
</comment>
<dbReference type="Proteomes" id="UP000735302">
    <property type="component" value="Unassembled WGS sequence"/>
</dbReference>
<comment type="catalytic activity">
    <reaction evidence="8">
        <text>(9Z)-octadecenoate + glycine = N-(9Z-octadecenoyl)glycine + H2O</text>
        <dbReference type="Rhea" id="RHEA:51316"/>
        <dbReference type="ChEBI" id="CHEBI:15377"/>
        <dbReference type="ChEBI" id="CHEBI:30823"/>
        <dbReference type="ChEBI" id="CHEBI:57305"/>
        <dbReference type="ChEBI" id="CHEBI:133992"/>
    </reaction>
    <physiologicalReaction direction="right-to-left" evidence="8">
        <dbReference type="Rhea" id="RHEA:51318"/>
    </physiologicalReaction>
</comment>
<keyword evidence="4" id="KW-0597">Phosphoprotein</keyword>
<dbReference type="InterPro" id="IPR023631">
    <property type="entry name" value="Amidase_dom"/>
</dbReference>
<accession>A0AAV4AAQ8</accession>
<feature type="domain" description="Amidase" evidence="20">
    <location>
        <begin position="100"/>
        <end position="577"/>
    </location>
</feature>
<evidence type="ECO:0000256" key="11">
    <source>
        <dbReference type="ARBA" id="ARBA00050294"/>
    </source>
</evidence>
<evidence type="ECO:0000313" key="21">
    <source>
        <dbReference type="EMBL" id="GFO03927.1"/>
    </source>
</evidence>
<comment type="catalytic activity">
    <reaction evidence="13">
        <text>N-(9Z-hexadecenoyl) ethanolamine + H2O = (9Z)-hexadecenoate + ethanolamine</text>
        <dbReference type="Rhea" id="RHEA:35563"/>
        <dbReference type="ChEBI" id="CHEBI:15377"/>
        <dbReference type="ChEBI" id="CHEBI:32372"/>
        <dbReference type="ChEBI" id="CHEBI:57603"/>
        <dbReference type="ChEBI" id="CHEBI:71465"/>
    </reaction>
    <physiologicalReaction direction="left-to-right" evidence="13">
        <dbReference type="Rhea" id="RHEA:35564"/>
    </physiologicalReaction>
</comment>
<dbReference type="GO" id="GO:0004040">
    <property type="term" value="F:amidase activity"/>
    <property type="evidence" value="ECO:0007669"/>
    <property type="project" value="TreeGrafter"/>
</dbReference>
<dbReference type="InterPro" id="IPR036928">
    <property type="entry name" value="AS_sf"/>
</dbReference>
<dbReference type="Gene3D" id="3.90.1300.10">
    <property type="entry name" value="Amidase signature (AS) domain"/>
    <property type="match status" value="1"/>
</dbReference>
<comment type="catalytic activity">
    <reaction evidence="15">
        <text>N-docosanoyl-ethanolamine + H2O = docosanoate + ethanolamine</text>
        <dbReference type="Rhea" id="RHEA:63128"/>
        <dbReference type="ChEBI" id="CHEBI:15377"/>
        <dbReference type="ChEBI" id="CHEBI:23858"/>
        <dbReference type="ChEBI" id="CHEBI:57603"/>
        <dbReference type="ChEBI" id="CHEBI:146186"/>
    </reaction>
    <physiologicalReaction direction="left-to-right" evidence="15">
        <dbReference type="Rhea" id="RHEA:63129"/>
    </physiologicalReaction>
</comment>
<dbReference type="GO" id="GO:0009062">
    <property type="term" value="P:fatty acid catabolic process"/>
    <property type="evidence" value="ECO:0007669"/>
    <property type="project" value="TreeGrafter"/>
</dbReference>
<evidence type="ECO:0000256" key="17">
    <source>
        <dbReference type="ARBA" id="ARBA00077216"/>
    </source>
</evidence>
<keyword evidence="6" id="KW-0442">Lipid degradation</keyword>
<keyword evidence="22" id="KW-1185">Reference proteome</keyword>
<evidence type="ECO:0000256" key="12">
    <source>
        <dbReference type="ARBA" id="ARBA00050992"/>
    </source>
</evidence>
<feature type="binding site" evidence="19">
    <location>
        <position position="200"/>
    </location>
    <ligand>
        <name>substrate</name>
    </ligand>
</feature>
<dbReference type="EMBL" id="BLXT01003733">
    <property type="protein sequence ID" value="GFO03927.1"/>
    <property type="molecule type" value="Genomic_DNA"/>
</dbReference>